<evidence type="ECO:0000313" key="2">
    <source>
        <dbReference type="Proteomes" id="UP001732700"/>
    </source>
</evidence>
<organism evidence="1 2">
    <name type="scientific">Avena sativa</name>
    <name type="common">Oat</name>
    <dbReference type="NCBI Taxonomy" id="4498"/>
    <lineage>
        <taxon>Eukaryota</taxon>
        <taxon>Viridiplantae</taxon>
        <taxon>Streptophyta</taxon>
        <taxon>Embryophyta</taxon>
        <taxon>Tracheophyta</taxon>
        <taxon>Spermatophyta</taxon>
        <taxon>Magnoliopsida</taxon>
        <taxon>Liliopsida</taxon>
        <taxon>Poales</taxon>
        <taxon>Poaceae</taxon>
        <taxon>BOP clade</taxon>
        <taxon>Pooideae</taxon>
        <taxon>Poodae</taxon>
        <taxon>Poeae</taxon>
        <taxon>Poeae Chloroplast Group 1 (Aveneae type)</taxon>
        <taxon>Aveninae</taxon>
        <taxon>Avena</taxon>
    </lineage>
</organism>
<protein>
    <submittedName>
        <fullName evidence="1">Uncharacterized protein</fullName>
    </submittedName>
</protein>
<reference evidence="1" key="2">
    <citation type="submission" date="2025-09" db="UniProtKB">
        <authorList>
            <consortium name="EnsemblPlants"/>
        </authorList>
    </citation>
    <scope>IDENTIFICATION</scope>
</reference>
<keyword evidence="2" id="KW-1185">Reference proteome</keyword>
<dbReference type="Proteomes" id="UP001732700">
    <property type="component" value="Chromosome 6C"/>
</dbReference>
<accession>A0ACD5ZFJ5</accession>
<reference evidence="1" key="1">
    <citation type="submission" date="2021-05" db="EMBL/GenBank/DDBJ databases">
        <authorList>
            <person name="Scholz U."/>
            <person name="Mascher M."/>
            <person name="Fiebig A."/>
        </authorList>
    </citation>
    <scope>NUCLEOTIDE SEQUENCE [LARGE SCALE GENOMIC DNA]</scope>
</reference>
<evidence type="ECO:0000313" key="1">
    <source>
        <dbReference type="EnsemblPlants" id="AVESA.00010b.r2.6CG1147210.1.CDS"/>
    </source>
</evidence>
<proteinExistence type="predicted"/>
<name>A0ACD5ZFJ5_AVESA</name>
<dbReference type="EnsemblPlants" id="AVESA.00010b.r2.6CG1147210.1">
    <property type="protein sequence ID" value="AVESA.00010b.r2.6CG1147210.1.CDS"/>
    <property type="gene ID" value="AVESA.00010b.r2.6CG1147210"/>
</dbReference>
<sequence length="486" mass="53165">MPELPEVEAARRALEAHCVGRRIARCAVADDPKVVLTDRVAFERAMVGRTIVAARRRGKNLWLSLDAPPFPSFQFGMAGAIYIKGVAVTKYKRSAVKSTDEWPSKYSKFFVELDDGLEFSFTDKRRFARVRLFDDPETVPPISELGPDALLEPMSVQNFVDLLSKKKIGIKALLLDQSFISGIGNWIADEVLYQSGIHPLQIASSLTREGCEALHQSIQEVVKYAVDVDADSDRFPIKWLFHHRWGKKPGKVDGKKIEFITAGGRTTAYVPQLQKLTGTQSGKAVAADPGQVSKDGATKEGEDGDDDDLKPRKSVEVSRAGRGKPPSRKTNPVQVSEDGAAKEGEDGDDDLKPRKRVAISRGKPPSRKTNPVQVSEDGGTKEVVADGGDDDDLKPRKRVATSRGKQNKNATSAPSRKTGKAVGGKKKPSIEHGCKDDVETMEPNKADTTSNDEPGLDKPTAAVHRVSERGVTRTSSRKKSKPTKYQ</sequence>